<comment type="caution">
    <text evidence="2">The sequence shown here is derived from an EMBL/GenBank/DDBJ whole genome shotgun (WGS) entry which is preliminary data.</text>
</comment>
<evidence type="ECO:0000259" key="1">
    <source>
        <dbReference type="Pfam" id="PF22599"/>
    </source>
</evidence>
<dbReference type="Gene3D" id="3.30.1360.200">
    <property type="match status" value="1"/>
</dbReference>
<keyword evidence="3" id="KW-1185">Reference proteome</keyword>
<gene>
    <name evidence="2" type="ORF">E9232_006205</name>
</gene>
<dbReference type="Pfam" id="PF22599">
    <property type="entry name" value="SecDF_P1_head"/>
    <property type="match status" value="1"/>
</dbReference>
<reference evidence="2 3" key="1">
    <citation type="submission" date="2023-07" db="EMBL/GenBank/DDBJ databases">
        <title>Sorghum-associated microbial communities from plants grown in Nebraska, USA.</title>
        <authorList>
            <person name="Schachtman D."/>
        </authorList>
    </citation>
    <scope>NUCLEOTIDE SEQUENCE [LARGE SCALE GENOMIC DNA]</scope>
    <source>
        <strain evidence="2 3">584</strain>
    </source>
</reference>
<evidence type="ECO:0000313" key="2">
    <source>
        <dbReference type="EMBL" id="MDR6293654.1"/>
    </source>
</evidence>
<dbReference type="Proteomes" id="UP001262410">
    <property type="component" value="Unassembled WGS sequence"/>
</dbReference>
<evidence type="ECO:0000313" key="3">
    <source>
        <dbReference type="Proteomes" id="UP001262410"/>
    </source>
</evidence>
<organism evidence="2 3">
    <name type="scientific">Inquilinus ginsengisoli</name>
    <dbReference type="NCBI Taxonomy" id="363840"/>
    <lineage>
        <taxon>Bacteria</taxon>
        <taxon>Pseudomonadati</taxon>
        <taxon>Pseudomonadota</taxon>
        <taxon>Alphaproteobacteria</taxon>
        <taxon>Rhodospirillales</taxon>
        <taxon>Rhodospirillaceae</taxon>
        <taxon>Inquilinus</taxon>
    </lineage>
</organism>
<proteinExistence type="predicted"/>
<protein>
    <submittedName>
        <fullName evidence="2">Preprotein translocase subunit SecD</fullName>
    </submittedName>
</protein>
<dbReference type="InterPro" id="IPR054384">
    <property type="entry name" value="SecDF_P1_head"/>
</dbReference>
<sequence>MKHRGLEEIHPVLSIVSALASAAFALGTALTLPIAGPAPAVASPAAEIEFRLAETAPGPGLTRFDRQGQAVYLHPEVLISAADIASADQKVEPLWGQPVVSLELTPAGLDQLARITTGHVGQALAIVVNGSLLTAPIIREPILAGRLQISGLDSLEEAKDLAHRLGWAAAKPRSLAEALGGRFGL</sequence>
<dbReference type="RefSeq" id="WP_309800807.1">
    <property type="nucleotide sequence ID" value="NZ_JAVDPW010000013.1"/>
</dbReference>
<name>A0ABU1K028_9PROT</name>
<dbReference type="EMBL" id="JAVDPW010000013">
    <property type="protein sequence ID" value="MDR6293654.1"/>
    <property type="molecule type" value="Genomic_DNA"/>
</dbReference>
<feature type="domain" description="SecDF P1 head subdomain" evidence="1">
    <location>
        <begin position="65"/>
        <end position="165"/>
    </location>
</feature>
<accession>A0ABU1K028</accession>